<sequence>MPAVDKDESIAEWDRILGALFDGAIPVNAEWTAAAEIVAVLNAVSSRSNHMFYPDGGGMDLLGAQLDSEGNIEWAVDEGGLQSFVHVARPVRLTFWNPGPYGHEANFIFEVDPLAPVGPEASRGEYVEELTEISAGEYEPLSSWENGHSRNGEPLNGARRVVRTIKAARYAIFGKGSLYNRHTSTSFDAYSAVHNHPGHFTRIVEDMAQIEL</sequence>
<accession>A0A2K4W2I1</accession>
<protein>
    <submittedName>
        <fullName evidence="1">Uncharacterized protein</fullName>
    </submittedName>
</protein>
<keyword evidence="1" id="KW-0614">Plasmid</keyword>
<dbReference type="AlphaFoldDB" id="A0A2K4W2I1"/>
<name>A0A2K4W2I1_9PSED</name>
<organism evidence="1 2">
    <name type="scientific">Pseudomonas cerasi</name>
    <dbReference type="NCBI Taxonomy" id="1583341"/>
    <lineage>
        <taxon>Bacteria</taxon>
        <taxon>Pseudomonadati</taxon>
        <taxon>Pseudomonadota</taxon>
        <taxon>Gammaproteobacteria</taxon>
        <taxon>Pseudomonadales</taxon>
        <taxon>Pseudomonadaceae</taxon>
        <taxon>Pseudomonas</taxon>
    </lineage>
</organism>
<dbReference type="Proteomes" id="UP000239025">
    <property type="component" value="Plasmid PP1"/>
</dbReference>
<dbReference type="RefSeq" id="WP_104685774.1">
    <property type="nucleotide sequence ID" value="NZ_LT963396.1"/>
</dbReference>
<keyword evidence="2" id="KW-1185">Reference proteome</keyword>
<evidence type="ECO:0000313" key="1">
    <source>
        <dbReference type="EMBL" id="SOS30091.1"/>
    </source>
</evidence>
<evidence type="ECO:0000313" key="2">
    <source>
        <dbReference type="Proteomes" id="UP000239025"/>
    </source>
</evidence>
<geneLocation type="plasmid" evidence="1 2">
    <name>PP1</name>
</geneLocation>
<reference evidence="2" key="1">
    <citation type="submission" date="2017-11" db="EMBL/GenBank/DDBJ databases">
        <authorList>
            <person name="Blom J."/>
        </authorList>
    </citation>
    <scope>NUCLEOTIDE SEQUENCE [LARGE SCALE GENOMIC DNA]</scope>
    <source>
        <plasmid evidence="2">PP1</plasmid>
    </source>
</reference>
<proteinExistence type="predicted"/>
<dbReference type="EMBL" id="LT963396">
    <property type="protein sequence ID" value="SOS30091.1"/>
    <property type="molecule type" value="Genomic_DNA"/>
</dbReference>
<gene>
    <name evidence="1" type="ORF">PL963_P100108</name>
</gene>